<feature type="transmembrane region" description="Helical" evidence="1">
    <location>
        <begin position="190"/>
        <end position="212"/>
    </location>
</feature>
<feature type="transmembrane region" description="Helical" evidence="1">
    <location>
        <begin position="487"/>
        <end position="509"/>
    </location>
</feature>
<name>A0AB74EV94_9FIRM</name>
<evidence type="ECO:0000313" key="3">
    <source>
        <dbReference type="Proteomes" id="UP000184012"/>
    </source>
</evidence>
<reference evidence="2 3" key="1">
    <citation type="submission" date="2016-11" db="EMBL/GenBank/DDBJ databases">
        <authorList>
            <person name="Varghese N."/>
            <person name="Submissions S."/>
        </authorList>
    </citation>
    <scope>NUCLEOTIDE SEQUENCE [LARGE SCALE GENOMIC DNA]</scope>
    <source>
        <strain evidence="2 3">FD</strain>
    </source>
</reference>
<keyword evidence="1" id="KW-0472">Membrane</keyword>
<feature type="transmembrane region" description="Helical" evidence="1">
    <location>
        <begin position="21"/>
        <end position="41"/>
    </location>
</feature>
<feature type="transmembrane region" description="Helical" evidence="1">
    <location>
        <begin position="424"/>
        <end position="445"/>
    </location>
</feature>
<dbReference type="InterPro" id="IPR018674">
    <property type="entry name" value="DUF2142_membrane"/>
</dbReference>
<evidence type="ECO:0000313" key="2">
    <source>
        <dbReference type="EMBL" id="SHK96946.1"/>
    </source>
</evidence>
<dbReference type="RefSeq" id="WP_073382155.1">
    <property type="nucleotide sequence ID" value="NZ_CAJKZB010000001.1"/>
</dbReference>
<feature type="transmembrane region" description="Helical" evidence="1">
    <location>
        <begin position="78"/>
        <end position="98"/>
    </location>
</feature>
<feature type="transmembrane region" description="Helical" evidence="1">
    <location>
        <begin position="460"/>
        <end position="478"/>
    </location>
</feature>
<comment type="caution">
    <text evidence="2">The sequence shown here is derived from an EMBL/GenBank/DDBJ whole genome shotgun (WGS) entry which is preliminary data.</text>
</comment>
<feature type="transmembrane region" description="Helical" evidence="1">
    <location>
        <begin position="268"/>
        <end position="297"/>
    </location>
</feature>
<feature type="transmembrane region" description="Helical" evidence="1">
    <location>
        <begin position="53"/>
        <end position="71"/>
    </location>
</feature>
<dbReference type="AlphaFoldDB" id="A0AB74EV94"/>
<gene>
    <name evidence="2" type="ORF">SAMN04515649_101428</name>
</gene>
<keyword evidence="1" id="KW-0812">Transmembrane</keyword>
<feature type="transmembrane region" description="Helical" evidence="1">
    <location>
        <begin position="309"/>
        <end position="329"/>
    </location>
</feature>
<feature type="transmembrane region" description="Helical" evidence="1">
    <location>
        <begin position="389"/>
        <end position="412"/>
    </location>
</feature>
<proteinExistence type="predicted"/>
<protein>
    <submittedName>
        <fullName evidence="2">Uncharacterized membrane protein</fullName>
    </submittedName>
</protein>
<keyword evidence="1" id="KW-1133">Transmembrane helix</keyword>
<evidence type="ECO:0000256" key="1">
    <source>
        <dbReference type="SAM" id="Phobius"/>
    </source>
</evidence>
<dbReference type="Proteomes" id="UP000184012">
    <property type="component" value="Unassembled WGS sequence"/>
</dbReference>
<dbReference type="Pfam" id="PF09913">
    <property type="entry name" value="DUF2142"/>
    <property type="match status" value="1"/>
</dbReference>
<accession>A0AB74EV94</accession>
<organism evidence="2 3">
    <name type="scientific">Eubacterium callanderi</name>
    <dbReference type="NCBI Taxonomy" id="53442"/>
    <lineage>
        <taxon>Bacteria</taxon>
        <taxon>Bacillati</taxon>
        <taxon>Bacillota</taxon>
        <taxon>Clostridia</taxon>
        <taxon>Eubacteriales</taxon>
        <taxon>Eubacteriaceae</taxon>
        <taxon>Eubacterium</taxon>
    </lineage>
</organism>
<dbReference type="EMBL" id="FRBP01000001">
    <property type="protein sequence ID" value="SHK96946.1"/>
    <property type="molecule type" value="Genomic_DNA"/>
</dbReference>
<sequence>MNKQEIKEYANKGRERLGSRKWIILLFLLSIFLGTVGITEIGEVTNLYSYKHILVLFSIFCGGTLCILFYSDRKHLHNLVCIIVLVFGLINSIVTPILDSPDEPIHFRRAELTSRGDFFPKIINEQGYMTIRSVIDIENEHGKSLSSAKKENINYDQAQVTHVADSNFFLGYIPQAIGILVAKILHLSEIWMVLLGRIMNVLLAAVIARYAVKIVRGFKIPIMAVCCMPMALYQASSLSIDCTINYFSILTVAYFIKLYEAGEKSISRWQICCFLLLCFVAGISKITYMALACLIILLPKKNFRYSKDYKYIFIAILGMGAIAVLWYIYTLNLPKIVNEQNSYLVQNNVNITGQVVFIMNNFIQVLHMLLRELFANGQQIFNGFFTFGWLSYGAPLLAYLYSLFYGSILLLYPNTVIFNKKVRIGIVGICVLIFIATEIIMYLTWTGVGSLSVAGVQSRYYLPLLVLLPMATNFNLTIAKNGKNLELYYVTGMVFFVSFMIITTMVHYYS</sequence>